<dbReference type="GO" id="GO:0007508">
    <property type="term" value="P:larval heart development"/>
    <property type="evidence" value="ECO:0007669"/>
    <property type="project" value="TreeGrafter"/>
</dbReference>
<dbReference type="OrthoDB" id="416454at2759"/>
<sequence>MSFLYHRNGQQAIVSVEENSIQFRHCREGTVECIKGIKSFKRGQPLTLPIFITKVLLNYSQALFKSNYDSIAQTARALDTRQYKNNIGLLQDEDGHLPNRDRDKAELFNTLFASVFNTDDGPREFQCRELEDQGCGNDQLMVNPETGWDLLLQLNLNKTMGPDGIHPRILKEVADVTAKPLSMISERSWESAEVSAYWKLVKVFPVFKKSQKVKHGNYSPVSLTLVLS</sequence>
<dbReference type="Proteomes" id="UP000796761">
    <property type="component" value="Unassembled WGS sequence"/>
</dbReference>
<comment type="caution">
    <text evidence="1">The sequence shown here is derived from an EMBL/GenBank/DDBJ whole genome shotgun (WGS) entry which is preliminary data.</text>
</comment>
<dbReference type="AlphaFoldDB" id="A0A8K1GQ72"/>
<dbReference type="PANTHER" id="PTHR33395:SF22">
    <property type="entry name" value="REVERSE TRANSCRIPTASE DOMAIN-CONTAINING PROTEIN"/>
    <property type="match status" value="1"/>
</dbReference>
<reference evidence="1" key="1">
    <citation type="submission" date="2019-04" db="EMBL/GenBank/DDBJ databases">
        <title>Genome assembly of Zosterops borbonicus 15179.</title>
        <authorList>
            <person name="Leroy T."/>
            <person name="Anselmetti Y."/>
            <person name="Tilak M.-K."/>
            <person name="Nabholz B."/>
        </authorList>
    </citation>
    <scope>NUCLEOTIDE SEQUENCE</scope>
    <source>
        <strain evidence="1">HGM_15179</strain>
        <tissue evidence="1">Muscle</tissue>
    </source>
</reference>
<gene>
    <name evidence="1" type="ORF">HGM15179_003912</name>
</gene>
<dbReference type="PANTHER" id="PTHR33395">
    <property type="entry name" value="TRANSCRIPTASE, PUTATIVE-RELATED-RELATED"/>
    <property type="match status" value="1"/>
</dbReference>
<name>A0A8K1GQ72_9PASS</name>
<protein>
    <submittedName>
        <fullName evidence="1">Uncharacterized protein</fullName>
    </submittedName>
</protein>
<evidence type="ECO:0000313" key="1">
    <source>
        <dbReference type="EMBL" id="TRZ23211.1"/>
    </source>
</evidence>
<accession>A0A8K1GQ72</accession>
<organism evidence="1 2">
    <name type="scientific">Zosterops borbonicus</name>
    <dbReference type="NCBI Taxonomy" id="364589"/>
    <lineage>
        <taxon>Eukaryota</taxon>
        <taxon>Metazoa</taxon>
        <taxon>Chordata</taxon>
        <taxon>Craniata</taxon>
        <taxon>Vertebrata</taxon>
        <taxon>Euteleostomi</taxon>
        <taxon>Archelosauria</taxon>
        <taxon>Archosauria</taxon>
        <taxon>Dinosauria</taxon>
        <taxon>Saurischia</taxon>
        <taxon>Theropoda</taxon>
        <taxon>Coelurosauria</taxon>
        <taxon>Aves</taxon>
        <taxon>Neognathae</taxon>
        <taxon>Neoaves</taxon>
        <taxon>Telluraves</taxon>
        <taxon>Australaves</taxon>
        <taxon>Passeriformes</taxon>
        <taxon>Sylvioidea</taxon>
        <taxon>Zosteropidae</taxon>
        <taxon>Zosterops</taxon>
    </lineage>
</organism>
<evidence type="ECO:0000313" key="2">
    <source>
        <dbReference type="Proteomes" id="UP000796761"/>
    </source>
</evidence>
<keyword evidence="2" id="KW-1185">Reference proteome</keyword>
<dbReference type="GO" id="GO:0031012">
    <property type="term" value="C:extracellular matrix"/>
    <property type="evidence" value="ECO:0007669"/>
    <property type="project" value="TreeGrafter"/>
</dbReference>
<proteinExistence type="predicted"/>
<dbReference type="GO" id="GO:0061343">
    <property type="term" value="P:cell adhesion involved in heart morphogenesis"/>
    <property type="evidence" value="ECO:0007669"/>
    <property type="project" value="TreeGrafter"/>
</dbReference>
<dbReference type="EMBL" id="SWJQ01000081">
    <property type="protein sequence ID" value="TRZ23211.1"/>
    <property type="molecule type" value="Genomic_DNA"/>
</dbReference>